<evidence type="ECO:0000313" key="2">
    <source>
        <dbReference type="Proteomes" id="UP000077266"/>
    </source>
</evidence>
<dbReference type="InParanoid" id="A0A165ZVE8"/>
<dbReference type="EMBL" id="KV426171">
    <property type="protein sequence ID" value="KZV85949.1"/>
    <property type="molecule type" value="Genomic_DNA"/>
</dbReference>
<name>A0A165ZVE8_EXIGL</name>
<dbReference type="Proteomes" id="UP000077266">
    <property type="component" value="Unassembled WGS sequence"/>
</dbReference>
<sequence length="99" mass="11002">MQLVRMAGVCSALHIPASSASYGSAVVSYFILDHLGISTPSIVWTFCALGYRCPVFSISHHQRCLLLFFVPRSDVGLRDPPSRGEKACRMAKTRLFVWL</sequence>
<evidence type="ECO:0000313" key="1">
    <source>
        <dbReference type="EMBL" id="KZV85949.1"/>
    </source>
</evidence>
<keyword evidence="2" id="KW-1185">Reference proteome</keyword>
<reference evidence="1 2" key="1">
    <citation type="journal article" date="2016" name="Mol. Biol. Evol.">
        <title>Comparative Genomics of Early-Diverging Mushroom-Forming Fungi Provides Insights into the Origins of Lignocellulose Decay Capabilities.</title>
        <authorList>
            <person name="Nagy L.G."/>
            <person name="Riley R."/>
            <person name="Tritt A."/>
            <person name="Adam C."/>
            <person name="Daum C."/>
            <person name="Floudas D."/>
            <person name="Sun H."/>
            <person name="Yadav J.S."/>
            <person name="Pangilinan J."/>
            <person name="Larsson K.H."/>
            <person name="Matsuura K."/>
            <person name="Barry K."/>
            <person name="Labutti K."/>
            <person name="Kuo R."/>
            <person name="Ohm R.A."/>
            <person name="Bhattacharya S.S."/>
            <person name="Shirouzu T."/>
            <person name="Yoshinaga Y."/>
            <person name="Martin F.M."/>
            <person name="Grigoriev I.V."/>
            <person name="Hibbett D.S."/>
        </authorList>
    </citation>
    <scope>NUCLEOTIDE SEQUENCE [LARGE SCALE GENOMIC DNA]</scope>
    <source>
        <strain evidence="1 2">HHB12029</strain>
    </source>
</reference>
<organism evidence="1 2">
    <name type="scientific">Exidia glandulosa HHB12029</name>
    <dbReference type="NCBI Taxonomy" id="1314781"/>
    <lineage>
        <taxon>Eukaryota</taxon>
        <taxon>Fungi</taxon>
        <taxon>Dikarya</taxon>
        <taxon>Basidiomycota</taxon>
        <taxon>Agaricomycotina</taxon>
        <taxon>Agaricomycetes</taxon>
        <taxon>Auriculariales</taxon>
        <taxon>Exidiaceae</taxon>
        <taxon>Exidia</taxon>
    </lineage>
</organism>
<gene>
    <name evidence="1" type="ORF">EXIGLDRAFT_235192</name>
</gene>
<dbReference type="AlphaFoldDB" id="A0A165ZVE8"/>
<accession>A0A165ZVE8</accession>
<protein>
    <submittedName>
        <fullName evidence="1">Uncharacterized protein</fullName>
    </submittedName>
</protein>
<proteinExistence type="predicted"/>